<sequence length="343" mass="37050">MEVVVTGASGNVGTALRRVLGARSGTRVVGIARRVPASGHWVRCDLGDPTAEDLLTRTFTGVDAVVHLAWAIQPGTDEPAMRRTNIDGSARVLRAAERAGVPHVVVASSVAAYSPGRRWERVGEDWPCGGVTGSAYSEQKAELERMLQDHSNVARVRPCAVVQPDAAGEVERWTMSPLLPASLAGRWWLPVPLWSGLRLQLVHAQDVARAIALILRERAVGAFNVASEPVLDADELARAFGGFRVPVPLPLAHAVAWPTWRVGLQPLHPGWLRLADRAALVDTGRLRALGWAPRHDARAALEEFVEALAAGRGTWGPLAPGGARRWRRLGWGRPARQDQGGDR</sequence>
<evidence type="ECO:0000313" key="2">
    <source>
        <dbReference type="EMBL" id="GGP71695.1"/>
    </source>
</evidence>
<gene>
    <name evidence="2" type="ORF">GCM10010185_51120</name>
</gene>
<reference evidence="2" key="1">
    <citation type="journal article" date="2014" name="Int. J. Syst. Evol. Microbiol.">
        <title>Complete genome sequence of Corynebacterium casei LMG S-19264T (=DSM 44701T), isolated from a smear-ripened cheese.</title>
        <authorList>
            <consortium name="US DOE Joint Genome Institute (JGI-PGF)"/>
            <person name="Walter F."/>
            <person name="Albersmeier A."/>
            <person name="Kalinowski J."/>
            <person name="Ruckert C."/>
        </authorList>
    </citation>
    <scope>NUCLEOTIDE SEQUENCE</scope>
    <source>
        <strain evidence="2">JCM 3313</strain>
    </source>
</reference>
<dbReference type="PANTHER" id="PTHR43245">
    <property type="entry name" value="BIFUNCTIONAL POLYMYXIN RESISTANCE PROTEIN ARNA"/>
    <property type="match status" value="1"/>
</dbReference>
<comment type="caution">
    <text evidence="2">The sequence shown here is derived from an EMBL/GenBank/DDBJ whole genome shotgun (WGS) entry which is preliminary data.</text>
</comment>
<dbReference type="Gene3D" id="3.40.50.720">
    <property type="entry name" value="NAD(P)-binding Rossmann-like Domain"/>
    <property type="match status" value="1"/>
</dbReference>
<dbReference type="InterPro" id="IPR001509">
    <property type="entry name" value="Epimerase_deHydtase"/>
</dbReference>
<dbReference type="EMBL" id="BMRG01000012">
    <property type="protein sequence ID" value="GGP71695.1"/>
    <property type="molecule type" value="Genomic_DNA"/>
</dbReference>
<organism evidence="2 3">
    <name type="scientific">Saccharothrix coeruleofusca</name>
    <dbReference type="NCBI Taxonomy" id="33919"/>
    <lineage>
        <taxon>Bacteria</taxon>
        <taxon>Bacillati</taxon>
        <taxon>Actinomycetota</taxon>
        <taxon>Actinomycetes</taxon>
        <taxon>Pseudonocardiales</taxon>
        <taxon>Pseudonocardiaceae</taxon>
        <taxon>Saccharothrix</taxon>
    </lineage>
</organism>
<reference evidence="2" key="2">
    <citation type="submission" date="2020-09" db="EMBL/GenBank/DDBJ databases">
        <authorList>
            <person name="Sun Q."/>
            <person name="Ohkuma M."/>
        </authorList>
    </citation>
    <scope>NUCLEOTIDE SEQUENCE</scope>
    <source>
        <strain evidence="2">JCM 3313</strain>
    </source>
</reference>
<dbReference type="SUPFAM" id="SSF51735">
    <property type="entry name" value="NAD(P)-binding Rossmann-fold domains"/>
    <property type="match status" value="1"/>
</dbReference>
<dbReference type="Pfam" id="PF01370">
    <property type="entry name" value="Epimerase"/>
    <property type="match status" value="1"/>
</dbReference>
<evidence type="ECO:0000259" key="1">
    <source>
        <dbReference type="Pfam" id="PF01370"/>
    </source>
</evidence>
<keyword evidence="3" id="KW-1185">Reference proteome</keyword>
<protein>
    <submittedName>
        <fullName evidence="2">Nucleoside-diphosphate sugar epimerase</fullName>
    </submittedName>
</protein>
<name>A0A918AU87_9PSEU</name>
<dbReference type="RefSeq" id="WP_189225852.1">
    <property type="nucleotide sequence ID" value="NZ_BMRG01000012.1"/>
</dbReference>
<dbReference type="InterPro" id="IPR050177">
    <property type="entry name" value="Lipid_A_modif_metabolic_enz"/>
</dbReference>
<dbReference type="InterPro" id="IPR036291">
    <property type="entry name" value="NAD(P)-bd_dom_sf"/>
</dbReference>
<proteinExistence type="predicted"/>
<evidence type="ECO:0000313" key="3">
    <source>
        <dbReference type="Proteomes" id="UP000639606"/>
    </source>
</evidence>
<accession>A0A918AU87</accession>
<dbReference type="PANTHER" id="PTHR43245:SF52">
    <property type="entry name" value="NAD-DEPENDENT EPIMERASE_DEHYDRATASE"/>
    <property type="match status" value="1"/>
</dbReference>
<feature type="domain" description="NAD-dependent epimerase/dehydratase" evidence="1">
    <location>
        <begin position="3"/>
        <end position="226"/>
    </location>
</feature>
<dbReference type="AlphaFoldDB" id="A0A918AU87"/>
<dbReference type="Proteomes" id="UP000639606">
    <property type="component" value="Unassembled WGS sequence"/>
</dbReference>